<reference evidence="2" key="1">
    <citation type="submission" date="2016-10" db="EMBL/GenBank/DDBJ databases">
        <authorList>
            <person name="Varghese N."/>
            <person name="Submissions S."/>
        </authorList>
    </citation>
    <scope>NUCLEOTIDE SEQUENCE [LARGE SCALE GENOMIC DNA]</scope>
    <source>
        <strain evidence="2">DSM 46838</strain>
    </source>
</reference>
<proteinExistence type="predicted"/>
<organism evidence="1 2">
    <name type="scientific">Blastococcus tunisiensis</name>
    <dbReference type="NCBI Taxonomy" id="1798228"/>
    <lineage>
        <taxon>Bacteria</taxon>
        <taxon>Bacillati</taxon>
        <taxon>Actinomycetota</taxon>
        <taxon>Actinomycetes</taxon>
        <taxon>Geodermatophilales</taxon>
        <taxon>Geodermatophilaceae</taxon>
        <taxon>Blastococcus</taxon>
    </lineage>
</organism>
<dbReference type="PROSITE" id="PS51257">
    <property type="entry name" value="PROKAR_LIPOPROTEIN"/>
    <property type="match status" value="1"/>
</dbReference>
<protein>
    <submittedName>
        <fullName evidence="1">Uncharacterized protein</fullName>
    </submittedName>
</protein>
<dbReference type="EMBL" id="FOND01000027">
    <property type="protein sequence ID" value="SFF78583.1"/>
    <property type="molecule type" value="Genomic_DNA"/>
</dbReference>
<evidence type="ECO:0000313" key="2">
    <source>
        <dbReference type="Proteomes" id="UP000198589"/>
    </source>
</evidence>
<sequence>MSDDFRSRWPVPLLPRRLHAVTIVAALMAVGACSDSNREASVEVEVSATAGDQLVDRSFAVARQLVDLSTGLTLTSVPLFEDIGGFLTTAGMDHGESDQRLLRPQIDLARDYDILPDGMDATGGNQLTVQASAPMDGDRYCFLALRFSFPQQSRLARYEALTVETVSQAFDREADNMKMLDVGRDCCASR</sequence>
<dbReference type="RefSeq" id="WP_139228987.1">
    <property type="nucleotide sequence ID" value="NZ_FOND01000027.1"/>
</dbReference>
<dbReference type="AlphaFoldDB" id="A0A1I2LHR4"/>
<keyword evidence="2" id="KW-1185">Reference proteome</keyword>
<name>A0A1I2LHR4_9ACTN</name>
<dbReference type="Proteomes" id="UP000198589">
    <property type="component" value="Unassembled WGS sequence"/>
</dbReference>
<evidence type="ECO:0000313" key="1">
    <source>
        <dbReference type="EMBL" id="SFF78583.1"/>
    </source>
</evidence>
<gene>
    <name evidence="1" type="ORF">SAMN05216574_1271</name>
</gene>
<accession>A0A1I2LHR4</accession>